<proteinExistence type="predicted"/>
<evidence type="ECO:0000313" key="1">
    <source>
        <dbReference type="Proteomes" id="UP000000437"/>
    </source>
</evidence>
<gene>
    <name evidence="2" type="primary">LOC101882795</name>
</gene>
<accession>A0AC58HXK3</accession>
<keyword evidence="1" id="KW-1185">Reference proteome</keyword>
<evidence type="ECO:0000313" key="2">
    <source>
        <dbReference type="RefSeq" id="XP_073786718.1"/>
    </source>
</evidence>
<organism evidence="1 2">
    <name type="scientific">Danio rerio</name>
    <name type="common">Zebrafish</name>
    <name type="synonym">Brachydanio rerio</name>
    <dbReference type="NCBI Taxonomy" id="7955"/>
    <lineage>
        <taxon>Eukaryota</taxon>
        <taxon>Metazoa</taxon>
        <taxon>Chordata</taxon>
        <taxon>Craniata</taxon>
        <taxon>Vertebrata</taxon>
        <taxon>Euteleostomi</taxon>
        <taxon>Actinopterygii</taxon>
        <taxon>Neopterygii</taxon>
        <taxon>Teleostei</taxon>
        <taxon>Ostariophysi</taxon>
        <taxon>Cypriniformes</taxon>
        <taxon>Danionidae</taxon>
        <taxon>Danioninae</taxon>
        <taxon>Danio</taxon>
    </lineage>
</organism>
<sequence length="1551" mass="175080">MDMSDHDNVGSVEPHGVSKITISAQNGSSVSAPVILNSTVTGNISISNNFFPEPAAEVTDTSTLITDYKKSLQSEYAYITEYTSRAGEEVLLSDRYIDPLIVQKHREKTERENEMRSRGERFFNTRETYQGNQNISLDQLFGPENSSKRVTPRAVILQGDSGSGKSITAQKIVLDWASGELYAGLFDVVFHVRCKQLSGISGDKLSLLDLLDCSLTSNEIAQILKDKAADRVLFVIDGFDELMLSASNEPLPPKPNIKSHPLAIVHSLLKGRMMRDSFLLVTTRSTAVDKLEIILKKPQCFMEIMGFSEKGVCEYFRKFFEDEEFSTQVYDQVKMHEMLFTACFIPVICWIICTIFKRKGKDGVVTSELTTTTSIFVDFVLTLLKHHSDLSQEEELDLIKNLGQLAESATSKRQILFSRNDLPKAISHLPNIPFLCTFRHQERTNLKEMFGFMHLSFQEFFSALFYMLTDKEEAKLKVKELLESAGNGRHSEHLLPIIRFLFGLSNRKVSRLIHHTKSTSTTIRATLTKWISKVLVKNIMDTRYMSDFILHCLYELHDSDTLKEVMKLWERSGIDIHWSLRAIDCQVVMYCLQDTSRIVSMEVKCKAKDLKVLHPALYKCTNLWLRVDSMSNSDVDFLTSALRKKKDVGYLTMEDGDLSDESLLKILKTLSGQTSVGNIRLALRSISESNVDLTMNFLIKEMMGRSFSVCIGSQVENTETSLCSEFTIAHSKKSFWFTIGHSEGHPSEKHGCYQGFSKISFALCPLSEIPMNGFLKTSNNLRCFSDVNNTEFGVNVDSLVSFLSCVPGLTEVDMHSEYLTDIWASRILSFLQVNPKISHIKFFVSNLIIRDEGRVCSTFSVFRKPFVPYKMHDSEMKNPSLTLSMDRWAYDYASASSGGVVHSHGEDKAALVKLMLSFPPLKDATVNWEDLFKRLYQIIQFTEKCPEFDEYTDSLLMFLHSIPGLKEVKVWLNNLIESWAAGLFSLFLSCSSLLHMQLKTSMSLVDDVESLGLLREDDEVRLSVGCNHLNYIDNCDIDLFKPPEHKVLPCIALTVTDEPENANADWRRFFQAYNQLKDLTECSPEYDESVSDLLSILHSVSGLKKVDLSFRLMTVDGASRVLDLIQINPSLNTLSFLTSELPESNKVNIKMDYRNEFASINKTSEEDSDSERSNEFRFSSAREISDDSDEDSLSSSLSDCSNEINDSAELDSIEQIHGLEIRMWKTVSGQSSVFLKCSGSSPGTQSLLSRIELTLSKNMGKANSNWESFLQAYNKCKGISASSPAFDESVDVLLASLHTVSGLKKLQLTTDSLTEKWPPKIFRLCHMCPSLHHICLQVEHDKKYSLLNASSSLSVTRNTTDSVCTIAIHLPRDAMTEISPSFLSFTFPCSEISKLDAQYLFETLGFLKGLDESYEEHEGLVGNLISAMLFVPGLQRVEFKISNLTESWVSRILSLLEFCPGLQEIRFNCIESNGLMLEDVVRILQSSQMNSECRIIIKGMKCSKASSDGKVNVTFCRDPLSKLLTIHNIKPEDKPGDDDFEELDDEDFIVL</sequence>
<protein>
    <submittedName>
        <fullName evidence="2">Uncharacterized protein isoform X1</fullName>
    </submittedName>
</protein>
<name>A0AC58HXK3_DANRE</name>
<dbReference type="Proteomes" id="UP000000437">
    <property type="component" value="Chromosome 2"/>
</dbReference>
<dbReference type="RefSeq" id="XP_073786718.1">
    <property type="nucleotide sequence ID" value="XM_073930617.1"/>
</dbReference>
<reference evidence="2" key="1">
    <citation type="submission" date="2025-08" db="UniProtKB">
        <authorList>
            <consortium name="RefSeq"/>
        </authorList>
    </citation>
    <scope>IDENTIFICATION</scope>
    <source>
        <strain evidence="2">Tuebingen</strain>
        <tissue evidence="2">Fibroblasts and whole tissue</tissue>
    </source>
</reference>